<dbReference type="RefSeq" id="WP_015265744.1">
    <property type="nucleotide sequence ID" value="NC_019904.1"/>
</dbReference>
<sequence>MYDFDKLDAQKCGVTPREVQRILKKHGEDISLDESKKVLDLMCFFAKLAVNQIVVENESS</sequence>
<dbReference type="STRING" id="926556.Echvi_1929"/>
<protein>
    <submittedName>
        <fullName evidence="1">Uncharacterized protein</fullName>
    </submittedName>
</protein>
<name>L0FYR6_ECHVK</name>
<evidence type="ECO:0000313" key="2">
    <source>
        <dbReference type="Proteomes" id="UP000010796"/>
    </source>
</evidence>
<evidence type="ECO:0000313" key="1">
    <source>
        <dbReference type="EMBL" id="AGA78183.1"/>
    </source>
</evidence>
<dbReference type="AlphaFoldDB" id="L0FYR6"/>
<dbReference type="KEGG" id="evi:Echvi_1929"/>
<accession>L0FYR6</accession>
<dbReference type="EMBL" id="CP003346">
    <property type="protein sequence ID" value="AGA78183.1"/>
    <property type="molecule type" value="Genomic_DNA"/>
</dbReference>
<proteinExistence type="predicted"/>
<dbReference type="HOGENOM" id="CLU_2934002_0_0_10"/>
<gene>
    <name evidence="1" type="ordered locus">Echvi_1929</name>
</gene>
<reference evidence="2" key="1">
    <citation type="submission" date="2012-02" db="EMBL/GenBank/DDBJ databases">
        <title>The complete genome of Echinicola vietnamensis DSM 17526.</title>
        <authorList>
            <person name="Lucas S."/>
            <person name="Copeland A."/>
            <person name="Lapidus A."/>
            <person name="Glavina del Rio T."/>
            <person name="Dalin E."/>
            <person name="Tice H."/>
            <person name="Bruce D."/>
            <person name="Goodwin L."/>
            <person name="Pitluck S."/>
            <person name="Peters L."/>
            <person name="Ovchinnikova G."/>
            <person name="Teshima H."/>
            <person name="Kyrpides N."/>
            <person name="Mavromatis K."/>
            <person name="Ivanova N."/>
            <person name="Brettin T."/>
            <person name="Detter J.C."/>
            <person name="Han C."/>
            <person name="Larimer F."/>
            <person name="Land M."/>
            <person name="Hauser L."/>
            <person name="Markowitz V."/>
            <person name="Cheng J.-F."/>
            <person name="Hugenholtz P."/>
            <person name="Woyke T."/>
            <person name="Wu D."/>
            <person name="Brambilla E."/>
            <person name="Klenk H.-P."/>
            <person name="Eisen J.A."/>
        </authorList>
    </citation>
    <scope>NUCLEOTIDE SEQUENCE [LARGE SCALE GENOMIC DNA]</scope>
    <source>
        <strain evidence="2">DSM 17526 / LMG 23754 / KMM 6221</strain>
    </source>
</reference>
<dbReference type="Proteomes" id="UP000010796">
    <property type="component" value="Chromosome"/>
</dbReference>
<organism evidence="1 2">
    <name type="scientific">Echinicola vietnamensis (strain DSM 17526 / LMG 23754 / KMM 6221)</name>
    <dbReference type="NCBI Taxonomy" id="926556"/>
    <lineage>
        <taxon>Bacteria</taxon>
        <taxon>Pseudomonadati</taxon>
        <taxon>Bacteroidota</taxon>
        <taxon>Cytophagia</taxon>
        <taxon>Cytophagales</taxon>
        <taxon>Cyclobacteriaceae</taxon>
        <taxon>Echinicola</taxon>
    </lineage>
</organism>
<keyword evidence="2" id="KW-1185">Reference proteome</keyword>